<feature type="domain" description="Dicistrovirus capsid-polyprotein C-terminal" evidence="5">
    <location>
        <begin position="653"/>
        <end position="838"/>
    </location>
</feature>
<evidence type="ECO:0000259" key="4">
    <source>
        <dbReference type="Pfam" id="PF00073"/>
    </source>
</evidence>
<dbReference type="InterPro" id="IPR029053">
    <property type="entry name" value="Viral_coat"/>
</dbReference>
<accession>B8QRI8</accession>
<comment type="subcellular location">
    <subcellularLocation>
        <location evidence="1">Virion</location>
    </subcellularLocation>
</comment>
<proteinExistence type="predicted"/>
<evidence type="ECO:0000256" key="1">
    <source>
        <dbReference type="ARBA" id="ARBA00004328"/>
    </source>
</evidence>
<reference evidence="6" key="1">
    <citation type="journal article" date="2008" name="Virus Res.">
        <title>A pathogenic picorna-like virus from the endoparasitoid wasp, Pteromalus puparum: initial discovery and partial genomic characterization.</title>
        <authorList>
            <person name="Zhu J.Y."/>
            <person name="Ye G.Y."/>
            <person name="Fang Q."/>
            <person name="Wu M.L."/>
            <person name="Hu C."/>
        </authorList>
    </citation>
    <scope>NUCLEOTIDE SEQUENCE</scope>
</reference>
<protein>
    <submittedName>
        <fullName evidence="6">Capsid protein</fullName>
    </submittedName>
</protein>
<sequence length="872" mass="96454">MAEQPEISAFSGGQTTNEIRDNQYRDQQATDTTQQITTFENDSSIVNQDVPAPAPLGLKLRSMHTDDAQHSIVSFLKRPMILREFSWSSSLTRGKDVFDPINVPLDMLVRQFKDKLNGFMTFRATAVITVQFQTQPFQAGRFIMSAIPVPSLVGKRTKIIENRISNLTLLNHVQADIAKQTEVTLRVPYVSPLIAYDLVQGQFNWAKVVGKVYSRVSSVGTTDVEGIVYVHFEDIQLGAPTSMPILSNLVSLEAQSGDPTPTASTLPKKIPYEPEALTDIRQRAQEVGVTSSNTSRITGGLRTINKNIGEYLSFTKPVTNALDKYLLGPINDFLGPIFNVFGFSKPLIEGDNKLLRPSTLFSTFHGKDRALTLATSEDINAPFIPHLNGTGMDEMSFDYLKKIPHFIDYFYYSSVTPKNSIIYSAFVRPTYRCIEDLKITVGEATKILAQPTHLAYITQPFLYWTGSLVYTFKFVKTDYHSGRVEISYHPNSNPFSSSRKLKDSVDIDQAYRYICDLRDKSEVSLRIPYMGATPFKKNTHALSMPSDIANTDVIFNCGAIVVRALTPLKSSSAVVSNSIEVLVEYNAGNDFQVMSPVTTHFNPITPLESAPKEAQSGEASVAGLAITRQQAIEGQDPPSITHNVGEVINSMSSFAVTGENFSNFRDLTHRTNFVLAFDKLSNHLEPINRLYNAPPCFTTTVVGSVFGGFLLNGRGNSSLGYVGSMFALARGGTNVRIQTEDKNQYISARLVSDVTTFSDCMYPRAIENSSIKGIAEFHVPYYSRTYQFDHLKYDNSLLNDISIEVAVPKQQTASGSVAVSGGDDISFGYFIGTPLVLTPSYLKNSGQVDPFDPSVTVAKVDKIVIWDYITVS</sequence>
<feature type="domain" description="Picornavirus capsid" evidence="4">
    <location>
        <begin position="452"/>
        <end position="538"/>
    </location>
</feature>
<evidence type="ECO:0000256" key="2">
    <source>
        <dbReference type="ARBA" id="ARBA00022561"/>
    </source>
</evidence>
<dbReference type="GO" id="GO:0019028">
    <property type="term" value="C:viral capsid"/>
    <property type="evidence" value="ECO:0007669"/>
    <property type="project" value="UniProtKB-KW"/>
</dbReference>
<evidence type="ECO:0000313" key="6">
    <source>
        <dbReference type="EMBL" id="ACG60668.1"/>
    </source>
</evidence>
<evidence type="ECO:0000259" key="5">
    <source>
        <dbReference type="Pfam" id="PF08762"/>
    </source>
</evidence>
<dbReference type="SUPFAM" id="SSF88633">
    <property type="entry name" value="Positive stranded ssRNA viruses"/>
    <property type="match status" value="3"/>
</dbReference>
<dbReference type="InterPro" id="IPR033703">
    <property type="entry name" value="Rhv-like"/>
</dbReference>
<dbReference type="EMBL" id="EU680971">
    <property type="protein sequence ID" value="ACG60668.1"/>
    <property type="molecule type" value="Genomic_RNA"/>
</dbReference>
<evidence type="ECO:0000256" key="3">
    <source>
        <dbReference type="ARBA" id="ARBA00022844"/>
    </source>
</evidence>
<dbReference type="Pfam" id="PF00073">
    <property type="entry name" value="Rhv"/>
    <property type="match status" value="2"/>
</dbReference>
<keyword evidence="2" id="KW-0167">Capsid protein</keyword>
<keyword evidence="3" id="KW-0946">Virion</keyword>
<name>B8QRI8_9VIRU</name>
<organism evidence="6">
    <name type="scientific">Pteromalus puparum small RNA-containing virus</name>
    <dbReference type="NCBI Taxonomy" id="552512"/>
    <lineage>
        <taxon>Viruses</taxon>
        <taxon>Riboviria</taxon>
        <taxon>Orthornavirae</taxon>
        <taxon>Pisuviricota</taxon>
        <taxon>Pisoniviricetes</taxon>
        <taxon>Picornavirales</taxon>
        <taxon>Dicistroviridae</taxon>
        <taxon>Cripavirus</taxon>
    </lineage>
</organism>
<dbReference type="GO" id="GO:0005198">
    <property type="term" value="F:structural molecule activity"/>
    <property type="evidence" value="ECO:0007669"/>
    <property type="project" value="InterPro"/>
</dbReference>
<dbReference type="CDD" id="cd00205">
    <property type="entry name" value="rhv_like"/>
    <property type="match status" value="2"/>
</dbReference>
<feature type="domain" description="Picornavirus capsid" evidence="4">
    <location>
        <begin position="99"/>
        <end position="210"/>
    </location>
</feature>
<dbReference type="Gene3D" id="2.60.120.20">
    <property type="match status" value="3"/>
</dbReference>
<dbReference type="InterPro" id="IPR014872">
    <property type="entry name" value="Dicistrovirus_capsid-polyPr_C"/>
</dbReference>
<dbReference type="InterPro" id="IPR001676">
    <property type="entry name" value="Picornavirus_capsid"/>
</dbReference>
<dbReference type="Pfam" id="PF08762">
    <property type="entry name" value="CRPV_capsid"/>
    <property type="match status" value="1"/>
</dbReference>